<evidence type="ECO:0000313" key="3">
    <source>
        <dbReference type="Proteomes" id="UP001162164"/>
    </source>
</evidence>
<dbReference type="Pfam" id="PF00533">
    <property type="entry name" value="BRCT"/>
    <property type="match status" value="1"/>
</dbReference>
<feature type="domain" description="BRCT" evidence="1">
    <location>
        <begin position="30"/>
        <end position="100"/>
    </location>
</feature>
<protein>
    <recommendedName>
        <fullName evidence="1">BRCT domain-containing protein</fullName>
    </recommendedName>
</protein>
<name>A0ABQ9JLZ9_9CUCU</name>
<reference evidence="2" key="1">
    <citation type="journal article" date="2023" name="Insect Mol. Biol.">
        <title>Genome sequencing provides insights into the evolution of gene families encoding plant cell wall-degrading enzymes in longhorned beetles.</title>
        <authorList>
            <person name="Shin N.R."/>
            <person name="Okamura Y."/>
            <person name="Kirsch R."/>
            <person name="Pauchet Y."/>
        </authorList>
    </citation>
    <scope>NUCLEOTIDE SEQUENCE</scope>
    <source>
        <strain evidence="2">MMC_N1</strain>
    </source>
</reference>
<proteinExistence type="predicted"/>
<sequence>MVKKMKPMTEVQLNNNDEIYFGVIDSKYRLEQHRIVTTGTRLNSTQKIKLKADLASIGGQYIENWTPECTHLTVEEITLTVKILHAIVDEKPIVKPAFWTKYAENVAVNLPPPNIDKYNRPPIAEALLNNIEFKSNLSRKQLFKNKLFVFSGREE</sequence>
<dbReference type="Gene3D" id="3.40.50.10190">
    <property type="entry name" value="BRCT domain"/>
    <property type="match status" value="1"/>
</dbReference>
<gene>
    <name evidence="2" type="ORF">NQ317_003121</name>
</gene>
<evidence type="ECO:0000259" key="1">
    <source>
        <dbReference type="Pfam" id="PF00533"/>
    </source>
</evidence>
<dbReference type="InterPro" id="IPR036420">
    <property type="entry name" value="BRCT_dom_sf"/>
</dbReference>
<dbReference type="InterPro" id="IPR040227">
    <property type="entry name" value="Nibrin-rel"/>
</dbReference>
<dbReference type="Proteomes" id="UP001162164">
    <property type="component" value="Unassembled WGS sequence"/>
</dbReference>
<dbReference type="CDD" id="cd17741">
    <property type="entry name" value="BRCT_nibrin"/>
    <property type="match status" value="1"/>
</dbReference>
<dbReference type="EMBL" id="JAPWTJ010000381">
    <property type="protein sequence ID" value="KAJ8979018.1"/>
    <property type="molecule type" value="Genomic_DNA"/>
</dbReference>
<accession>A0ABQ9JLZ9</accession>
<dbReference type="PANTHER" id="PTHR12162:SF0">
    <property type="entry name" value="NIBRIN"/>
    <property type="match status" value="1"/>
</dbReference>
<organism evidence="2 3">
    <name type="scientific">Molorchus minor</name>
    <dbReference type="NCBI Taxonomy" id="1323400"/>
    <lineage>
        <taxon>Eukaryota</taxon>
        <taxon>Metazoa</taxon>
        <taxon>Ecdysozoa</taxon>
        <taxon>Arthropoda</taxon>
        <taxon>Hexapoda</taxon>
        <taxon>Insecta</taxon>
        <taxon>Pterygota</taxon>
        <taxon>Neoptera</taxon>
        <taxon>Endopterygota</taxon>
        <taxon>Coleoptera</taxon>
        <taxon>Polyphaga</taxon>
        <taxon>Cucujiformia</taxon>
        <taxon>Chrysomeloidea</taxon>
        <taxon>Cerambycidae</taxon>
        <taxon>Lamiinae</taxon>
        <taxon>Monochamini</taxon>
        <taxon>Molorchus</taxon>
    </lineage>
</organism>
<evidence type="ECO:0000313" key="2">
    <source>
        <dbReference type="EMBL" id="KAJ8979018.1"/>
    </source>
</evidence>
<keyword evidence="3" id="KW-1185">Reference proteome</keyword>
<dbReference type="PANTHER" id="PTHR12162">
    <property type="entry name" value="NIBRIN-RELATED"/>
    <property type="match status" value="1"/>
</dbReference>
<dbReference type="SUPFAM" id="SSF52113">
    <property type="entry name" value="BRCT domain"/>
    <property type="match status" value="1"/>
</dbReference>
<dbReference type="InterPro" id="IPR001357">
    <property type="entry name" value="BRCT_dom"/>
</dbReference>
<comment type="caution">
    <text evidence="2">The sequence shown here is derived from an EMBL/GenBank/DDBJ whole genome shotgun (WGS) entry which is preliminary data.</text>
</comment>